<feature type="compositionally biased region" description="Low complexity" evidence="1">
    <location>
        <begin position="34"/>
        <end position="61"/>
    </location>
</feature>
<dbReference type="PATRIC" id="fig|1121318.3.peg.1457"/>
<feature type="region of interest" description="Disordered" evidence="1">
    <location>
        <begin position="12"/>
        <end position="61"/>
    </location>
</feature>
<protein>
    <submittedName>
        <fullName evidence="3">Collagen triple helix repeat (20 copies)</fullName>
    </submittedName>
</protein>
<keyword evidence="3" id="KW-0176">Collagen</keyword>
<dbReference type="Gene3D" id="2.60.120.40">
    <property type="match status" value="1"/>
</dbReference>
<accession>A0A0L6ZBB4</accession>
<dbReference type="PANTHER" id="PTHR24023:SF1095">
    <property type="entry name" value="EGF-LIKE DOMAIN-CONTAINING PROTEIN"/>
    <property type="match status" value="1"/>
</dbReference>
<dbReference type="InterPro" id="IPR050149">
    <property type="entry name" value="Collagen_superfamily"/>
</dbReference>
<dbReference type="GO" id="GO:0030020">
    <property type="term" value="F:extracellular matrix structural constituent conferring tensile strength"/>
    <property type="evidence" value="ECO:0007669"/>
    <property type="project" value="TreeGrafter"/>
</dbReference>
<dbReference type="AlphaFoldDB" id="A0A0L6ZBB4"/>
<sequence length="273" mass="25624">MREQLRILTSSYNMLPGPTGPTGPAGPAGGPTGATGPIGPTGITGPTGPMGPTGATGPTGPMGPTGVTGPTGPIGPTGVTGATGPMGPTGVTGPTGPMGPTGVTGPTGPMGPTGVTGPTGPMGPTGVTGPTGPMGPTGAGLAGFGYVYQLATVADATVAGGADVPFSNNGPLTNITHSAGTTTITVATTGVYKIFYSVSITAGVGSAIAIAVNGTVDASTPISALVATGEVSGEAILSLAAGDVITLRNDSATPLITTLAPSVGAQLTIVRLE</sequence>
<dbReference type="GO" id="GO:0030198">
    <property type="term" value="P:extracellular matrix organization"/>
    <property type="evidence" value="ECO:0007669"/>
    <property type="project" value="TreeGrafter"/>
</dbReference>
<evidence type="ECO:0000313" key="3">
    <source>
        <dbReference type="EMBL" id="KOA20247.1"/>
    </source>
</evidence>
<dbReference type="InterPro" id="IPR041415">
    <property type="entry name" value="BclA_C"/>
</dbReference>
<proteinExistence type="predicted"/>
<gene>
    <name evidence="3" type="ORF">CLHOM_14520</name>
</gene>
<dbReference type="PANTHER" id="PTHR24023">
    <property type="entry name" value="COLLAGEN ALPHA"/>
    <property type="match status" value="1"/>
</dbReference>
<feature type="domain" description="BclA C-terminal" evidence="2">
    <location>
        <begin position="158"/>
        <end position="272"/>
    </location>
</feature>
<dbReference type="RefSeq" id="WP_052221009.1">
    <property type="nucleotide sequence ID" value="NZ_LHUR01000018.1"/>
</dbReference>
<evidence type="ECO:0000313" key="4">
    <source>
        <dbReference type="Proteomes" id="UP000037043"/>
    </source>
</evidence>
<dbReference type="STRING" id="36844.SAMN04488501_11119"/>
<dbReference type="Proteomes" id="UP000037043">
    <property type="component" value="Unassembled WGS sequence"/>
</dbReference>
<dbReference type="Pfam" id="PF18573">
    <property type="entry name" value="BclA_C"/>
    <property type="match status" value="1"/>
</dbReference>
<dbReference type="GO" id="GO:0005615">
    <property type="term" value="C:extracellular space"/>
    <property type="evidence" value="ECO:0007669"/>
    <property type="project" value="TreeGrafter"/>
</dbReference>
<reference evidence="4" key="1">
    <citation type="submission" date="2015-08" db="EMBL/GenBank/DDBJ databases">
        <title>Genome sequence of the strict anaerobe Clostridium homopropionicum LuHBu1 (DSM 5847T).</title>
        <authorList>
            <person name="Poehlein A."/>
            <person name="Beck M."/>
            <person name="Schiel-Bengelsdorf B."/>
            <person name="Bengelsdorf F.R."/>
            <person name="Daniel R."/>
            <person name="Duerre P."/>
        </authorList>
    </citation>
    <scope>NUCLEOTIDE SEQUENCE [LARGE SCALE GENOMIC DNA]</scope>
    <source>
        <strain evidence="4">DSM 5847</strain>
    </source>
</reference>
<dbReference type="InterPro" id="IPR008983">
    <property type="entry name" value="Tumour_necrosis_fac-like_dom"/>
</dbReference>
<keyword evidence="4" id="KW-1185">Reference proteome</keyword>
<organism evidence="3 4">
    <name type="scientific">Clostridium homopropionicum DSM 5847</name>
    <dbReference type="NCBI Taxonomy" id="1121318"/>
    <lineage>
        <taxon>Bacteria</taxon>
        <taxon>Bacillati</taxon>
        <taxon>Bacillota</taxon>
        <taxon>Clostridia</taxon>
        <taxon>Eubacteriales</taxon>
        <taxon>Clostridiaceae</taxon>
        <taxon>Clostridium</taxon>
    </lineage>
</organism>
<evidence type="ECO:0000256" key="1">
    <source>
        <dbReference type="SAM" id="MobiDB-lite"/>
    </source>
</evidence>
<evidence type="ECO:0000259" key="2">
    <source>
        <dbReference type="Pfam" id="PF18573"/>
    </source>
</evidence>
<name>A0A0L6ZBB4_9CLOT</name>
<dbReference type="EMBL" id="LHUR01000018">
    <property type="protein sequence ID" value="KOA20247.1"/>
    <property type="molecule type" value="Genomic_DNA"/>
</dbReference>
<dbReference type="GO" id="GO:0031012">
    <property type="term" value="C:extracellular matrix"/>
    <property type="evidence" value="ECO:0007669"/>
    <property type="project" value="TreeGrafter"/>
</dbReference>
<comment type="caution">
    <text evidence="3">The sequence shown here is derived from an EMBL/GenBank/DDBJ whole genome shotgun (WGS) entry which is preliminary data.</text>
</comment>